<proteinExistence type="predicted"/>
<name>A0A375IDG8_9BURK</name>
<evidence type="ECO:0000313" key="1">
    <source>
        <dbReference type="EMBL" id="SPK71402.1"/>
    </source>
</evidence>
<reference evidence="1 2" key="1">
    <citation type="submission" date="2018-01" db="EMBL/GenBank/DDBJ databases">
        <authorList>
            <person name="Gaut B.S."/>
            <person name="Morton B.R."/>
            <person name="Clegg M.T."/>
            <person name="Duvall M.R."/>
        </authorList>
    </citation>
    <scope>NUCLEOTIDE SEQUENCE [LARGE SCALE GENOMIC DNA]</scope>
    <source>
        <strain evidence="1">Cupriavidus taiwanensis LMG 19425</strain>
    </source>
</reference>
<accession>A0A375IDG8</accession>
<dbReference type="AlphaFoldDB" id="A0A375IDG8"/>
<dbReference type="EMBL" id="LT991976">
    <property type="protein sequence ID" value="SPK71402.1"/>
    <property type="molecule type" value="Genomic_DNA"/>
</dbReference>
<sequence>MIRPAAFLLPCFPKTPAPGRPTTPRQRPPPLLPILKALRIRAGSVRSCAARAGLRRGSNVPSTRSGRA</sequence>
<evidence type="ECO:0000313" key="2">
    <source>
        <dbReference type="Proteomes" id="UP000255505"/>
    </source>
</evidence>
<dbReference type="Proteomes" id="UP000255505">
    <property type="component" value="Chromosome I"/>
</dbReference>
<gene>
    <name evidence="1" type="ORF">CT19425_30626</name>
</gene>
<protein>
    <submittedName>
        <fullName evidence="1">Uncharacterized protein</fullName>
    </submittedName>
</protein>
<organism evidence="1 2">
    <name type="scientific">Cupriavidus taiwanensis</name>
    <dbReference type="NCBI Taxonomy" id="164546"/>
    <lineage>
        <taxon>Bacteria</taxon>
        <taxon>Pseudomonadati</taxon>
        <taxon>Pseudomonadota</taxon>
        <taxon>Betaproteobacteria</taxon>
        <taxon>Burkholderiales</taxon>
        <taxon>Burkholderiaceae</taxon>
        <taxon>Cupriavidus</taxon>
    </lineage>
</organism>